<dbReference type="PROSITE" id="PS51186">
    <property type="entry name" value="GNAT"/>
    <property type="match status" value="1"/>
</dbReference>
<feature type="domain" description="N-acetyltransferase" evidence="1">
    <location>
        <begin position="4"/>
        <end position="162"/>
    </location>
</feature>
<dbReference type="Proteomes" id="UP001589710">
    <property type="component" value="Unassembled WGS sequence"/>
</dbReference>
<evidence type="ECO:0000259" key="1">
    <source>
        <dbReference type="PROSITE" id="PS51186"/>
    </source>
</evidence>
<dbReference type="InterPro" id="IPR000182">
    <property type="entry name" value="GNAT_dom"/>
</dbReference>
<comment type="caution">
    <text evidence="2">The sequence shown here is derived from an EMBL/GenBank/DDBJ whole genome shotgun (WGS) entry which is preliminary data.</text>
</comment>
<keyword evidence="2" id="KW-0012">Acyltransferase</keyword>
<accession>A0ABV5R9B7</accession>
<dbReference type="SUPFAM" id="SSF55729">
    <property type="entry name" value="Acyl-CoA N-acyltransferases (Nat)"/>
    <property type="match status" value="1"/>
</dbReference>
<dbReference type="EC" id="2.3.-.-" evidence="2"/>
<evidence type="ECO:0000313" key="3">
    <source>
        <dbReference type="Proteomes" id="UP001589710"/>
    </source>
</evidence>
<organism evidence="2 3">
    <name type="scientific">Streptomyces yanii</name>
    <dbReference type="NCBI Taxonomy" id="78510"/>
    <lineage>
        <taxon>Bacteria</taxon>
        <taxon>Bacillati</taxon>
        <taxon>Actinomycetota</taxon>
        <taxon>Actinomycetes</taxon>
        <taxon>Kitasatosporales</taxon>
        <taxon>Streptomycetaceae</taxon>
        <taxon>Streptomyces</taxon>
    </lineage>
</organism>
<dbReference type="GO" id="GO:0016746">
    <property type="term" value="F:acyltransferase activity"/>
    <property type="evidence" value="ECO:0007669"/>
    <property type="project" value="UniProtKB-KW"/>
</dbReference>
<gene>
    <name evidence="2" type="ORF">ACFFTL_15550</name>
</gene>
<dbReference type="RefSeq" id="WP_345516773.1">
    <property type="nucleotide sequence ID" value="NZ_BAAAXD010000039.1"/>
</dbReference>
<sequence length="171" mass="19148">MIKPQIRPARPSDIDAVAQLLARKWDITASTVTRWLDEGPRGDDFLVLIACQEDRLCAVGVAEDHRERRSVRITVGDRYADVELAYLIVDRAVEGRKVGRDLQDRLLRDLENDGHTLAALRVEKKEIQADGGSVGFWEKCEWTNRGDEPGTDKTILMSIDLPRPTASVAIA</sequence>
<reference evidence="2 3" key="1">
    <citation type="submission" date="2024-09" db="EMBL/GenBank/DDBJ databases">
        <authorList>
            <person name="Sun Q."/>
            <person name="Mori K."/>
        </authorList>
    </citation>
    <scope>NUCLEOTIDE SEQUENCE [LARGE SCALE GENOMIC DNA]</scope>
    <source>
        <strain evidence="2 3">JCM 3331</strain>
    </source>
</reference>
<dbReference type="Gene3D" id="3.40.630.30">
    <property type="match status" value="1"/>
</dbReference>
<proteinExistence type="predicted"/>
<keyword evidence="3" id="KW-1185">Reference proteome</keyword>
<protein>
    <submittedName>
        <fullName evidence="2">GNAT family N-acetyltransferase</fullName>
        <ecNumber evidence="2">2.3.-.-</ecNumber>
    </submittedName>
</protein>
<keyword evidence="2" id="KW-0808">Transferase</keyword>
<evidence type="ECO:0000313" key="2">
    <source>
        <dbReference type="EMBL" id="MFB9573691.1"/>
    </source>
</evidence>
<dbReference type="InterPro" id="IPR016181">
    <property type="entry name" value="Acyl_CoA_acyltransferase"/>
</dbReference>
<name>A0ABV5R9B7_9ACTN</name>
<dbReference type="EMBL" id="JBHMCG010000064">
    <property type="protein sequence ID" value="MFB9573691.1"/>
    <property type="molecule type" value="Genomic_DNA"/>
</dbReference>